<dbReference type="Gene3D" id="1.10.10.2840">
    <property type="entry name" value="PucR C-terminal helix-turn-helix domain"/>
    <property type="match status" value="1"/>
</dbReference>
<organism evidence="3">
    <name type="scientific">Desulfitobacterium hafniense</name>
    <name type="common">Desulfitobacterium frappieri</name>
    <dbReference type="NCBI Taxonomy" id="49338"/>
    <lineage>
        <taxon>Bacteria</taxon>
        <taxon>Bacillati</taxon>
        <taxon>Bacillota</taxon>
        <taxon>Clostridia</taxon>
        <taxon>Eubacteriales</taxon>
        <taxon>Desulfitobacteriaceae</taxon>
        <taxon>Desulfitobacterium</taxon>
    </lineage>
</organism>
<dbReference type="OrthoDB" id="143422at2"/>
<evidence type="ECO:0000259" key="2">
    <source>
        <dbReference type="Pfam" id="PF13556"/>
    </source>
</evidence>
<dbReference type="Pfam" id="PF07905">
    <property type="entry name" value="PucR"/>
    <property type="match status" value="1"/>
</dbReference>
<feature type="domain" description="Purine catabolism PurC-like" evidence="1">
    <location>
        <begin position="7"/>
        <end position="134"/>
    </location>
</feature>
<reference evidence="4 5" key="2">
    <citation type="submission" date="2015-12" db="EMBL/GenBank/DDBJ databases">
        <title>Draft Genome Sequence of Desulfitobacterium hafniense Strain DH, a Sulfate-reducing Bacterium Isolated from Paddy Soils.</title>
        <authorList>
            <person name="Bao P."/>
            <person name="Zhang X."/>
            <person name="Li G."/>
        </authorList>
    </citation>
    <scope>NUCLEOTIDE SEQUENCE [LARGE SCALE GENOMIC DNA]</scope>
    <source>
        <strain evidence="4 5">DH</strain>
    </source>
</reference>
<name>A0A098AY52_DESHA</name>
<dbReference type="Pfam" id="PF13556">
    <property type="entry name" value="HTH_30"/>
    <property type="match status" value="1"/>
</dbReference>
<accession>A0A098AY52</accession>
<evidence type="ECO:0000259" key="1">
    <source>
        <dbReference type="Pfam" id="PF07905"/>
    </source>
</evidence>
<dbReference type="Proteomes" id="UP000054623">
    <property type="component" value="Unassembled WGS sequence"/>
</dbReference>
<dbReference type="InterPro" id="IPR025736">
    <property type="entry name" value="PucR_C-HTH_dom"/>
</dbReference>
<dbReference type="AlphaFoldDB" id="A0A098AY52"/>
<evidence type="ECO:0000313" key="3">
    <source>
        <dbReference type="EMBL" id="CDX01032.1"/>
    </source>
</evidence>
<dbReference type="PANTHER" id="PTHR33744">
    <property type="entry name" value="CARBOHYDRATE DIACID REGULATOR"/>
    <property type="match status" value="1"/>
</dbReference>
<feature type="domain" description="PucR C-terminal helix-turn-helix" evidence="2">
    <location>
        <begin position="474"/>
        <end position="532"/>
    </location>
</feature>
<sequence length="540" mass="61123">MSITVEDCLQLSVLREAEVVAGAKGLNNIVAHVSVLEWSNSLALKNGIFLGNEIVITCFHYAKDDVDAQCQVVRDLSAAGEVGMILYYVGIVLPDIDARLIRTADELGYPLICMPRNRFDYRYSEAITEIMEAVFKDQMKEKYYVKDMLERLAMLPERQRTIGNVLRMLSDRLYCSIILCDREFKLLDAATWPTTANLNLPEILNLYKNTVLSRPGVNNLEFTYDNEVMAARSQPIATDDGYSMNLIFLNLPEKKVLGDAIAQAAELIQLSSSIWNFDIRQEGHREMLKAFFYDEPIKLKRIANGLHIDIDRLQTMWVLKSKADSPTREALTLKNSRLLALLKHFFNEHHIHAIADHFEDNVVALIEPPYGETTMTSFLEEFMKTVQDESVRAFPVNCPGENAAGAFRKAYFEIQDNDGSAMTIYPSKRIINTHEIEFSGLCREIAEKGKEAIDEKLKVLRALGAQDDFAGKELVSTLEVFLLDAEANVEQTSKLLFLHKSTIKYRIKKIKELLGCDIAKLPEAYSLYVAVAVKRLIASL</sequence>
<evidence type="ECO:0000313" key="4">
    <source>
        <dbReference type="EMBL" id="KTE90437.1"/>
    </source>
</evidence>
<proteinExistence type="predicted"/>
<reference evidence="3" key="1">
    <citation type="submission" date="2014-07" db="EMBL/GenBank/DDBJ databases">
        <authorList>
            <person name="Hornung V.Bastian."/>
        </authorList>
    </citation>
    <scope>NUCLEOTIDE SEQUENCE</scope>
    <source>
        <strain evidence="3">PCE-S</strain>
    </source>
</reference>
<dbReference type="InterPro" id="IPR051448">
    <property type="entry name" value="CdaR-like_regulators"/>
</dbReference>
<dbReference type="InterPro" id="IPR012914">
    <property type="entry name" value="PucR_dom"/>
</dbReference>
<dbReference type="RefSeq" id="WP_005814312.1">
    <property type="nucleotide sequence ID" value="NZ_CABKQQ010000051.1"/>
</dbReference>
<dbReference type="EMBL" id="LK996017">
    <property type="protein sequence ID" value="CDX01032.1"/>
    <property type="molecule type" value="Genomic_DNA"/>
</dbReference>
<dbReference type="OMA" id="NEYHAGE"/>
<dbReference type="InterPro" id="IPR042070">
    <property type="entry name" value="PucR_C-HTH_sf"/>
</dbReference>
<dbReference type="EMBL" id="LOCK01000039">
    <property type="protein sequence ID" value="KTE90437.1"/>
    <property type="molecule type" value="Genomic_DNA"/>
</dbReference>
<dbReference type="PANTHER" id="PTHR33744:SF16">
    <property type="entry name" value="CARBOHYDRATE DIACID REGULATOR"/>
    <property type="match status" value="1"/>
</dbReference>
<gene>
    <name evidence="4" type="ORF">AT727_07540</name>
    <name evidence="3" type="ORF">DPCES_1145</name>
</gene>
<evidence type="ECO:0000313" key="5">
    <source>
        <dbReference type="Proteomes" id="UP000054623"/>
    </source>
</evidence>
<dbReference type="PATRIC" id="fig|49338.4.peg.1239"/>
<protein>
    <submittedName>
        <fullName evidence="3">Purine catabolism regulatory protein-like protein</fullName>
    </submittedName>
    <submittedName>
        <fullName evidence="4">Transcriptional regulator</fullName>
    </submittedName>
</protein>